<evidence type="ECO:0000256" key="1">
    <source>
        <dbReference type="SAM" id="MobiDB-lite"/>
    </source>
</evidence>
<feature type="region of interest" description="Disordered" evidence="1">
    <location>
        <begin position="19"/>
        <end position="42"/>
    </location>
</feature>
<dbReference type="EMBL" id="LXQA011167378">
    <property type="protein sequence ID" value="MCI87493.1"/>
    <property type="molecule type" value="Genomic_DNA"/>
</dbReference>
<dbReference type="Proteomes" id="UP000265520">
    <property type="component" value="Unassembled WGS sequence"/>
</dbReference>
<reference evidence="2 3" key="1">
    <citation type="journal article" date="2018" name="Front. Plant Sci.">
        <title>Red Clover (Trifolium pratense) and Zigzag Clover (T. medium) - A Picture of Genomic Similarities and Differences.</title>
        <authorList>
            <person name="Dluhosova J."/>
            <person name="Istvanek J."/>
            <person name="Nedelnik J."/>
            <person name="Repkova J."/>
        </authorList>
    </citation>
    <scope>NUCLEOTIDE SEQUENCE [LARGE SCALE GENOMIC DNA]</scope>
    <source>
        <strain evidence="3">cv. 10/8</strain>
        <tissue evidence="2">Leaf</tissue>
    </source>
</reference>
<feature type="compositionally biased region" description="Acidic residues" evidence="1">
    <location>
        <begin position="32"/>
        <end position="42"/>
    </location>
</feature>
<accession>A0A392VJ45</accession>
<protein>
    <submittedName>
        <fullName evidence="2">Uncharacterized protein</fullName>
    </submittedName>
</protein>
<evidence type="ECO:0000313" key="3">
    <source>
        <dbReference type="Proteomes" id="UP000265520"/>
    </source>
</evidence>
<evidence type="ECO:0000313" key="2">
    <source>
        <dbReference type="EMBL" id="MCI87493.1"/>
    </source>
</evidence>
<organism evidence="2 3">
    <name type="scientific">Trifolium medium</name>
    <dbReference type="NCBI Taxonomy" id="97028"/>
    <lineage>
        <taxon>Eukaryota</taxon>
        <taxon>Viridiplantae</taxon>
        <taxon>Streptophyta</taxon>
        <taxon>Embryophyta</taxon>
        <taxon>Tracheophyta</taxon>
        <taxon>Spermatophyta</taxon>
        <taxon>Magnoliopsida</taxon>
        <taxon>eudicotyledons</taxon>
        <taxon>Gunneridae</taxon>
        <taxon>Pentapetalae</taxon>
        <taxon>rosids</taxon>
        <taxon>fabids</taxon>
        <taxon>Fabales</taxon>
        <taxon>Fabaceae</taxon>
        <taxon>Papilionoideae</taxon>
        <taxon>50 kb inversion clade</taxon>
        <taxon>NPAAA clade</taxon>
        <taxon>Hologalegina</taxon>
        <taxon>IRL clade</taxon>
        <taxon>Trifolieae</taxon>
        <taxon>Trifolium</taxon>
    </lineage>
</organism>
<proteinExistence type="predicted"/>
<comment type="caution">
    <text evidence="2">The sequence shown here is derived from an EMBL/GenBank/DDBJ whole genome shotgun (WGS) entry which is preliminary data.</text>
</comment>
<feature type="non-terminal residue" evidence="2">
    <location>
        <position position="42"/>
    </location>
</feature>
<dbReference type="AlphaFoldDB" id="A0A392VJ45"/>
<name>A0A392VJ45_9FABA</name>
<keyword evidence="3" id="KW-1185">Reference proteome</keyword>
<sequence>MKEDGIIITRDDIGDDIVQVSPVKRSQNSSNFEDDQPVFEDK</sequence>